<keyword evidence="1" id="KW-0472">Membrane</keyword>
<protein>
    <submittedName>
        <fullName evidence="2">Uncharacterized protein</fullName>
    </submittedName>
</protein>
<organism evidence="2 3">
    <name type="scientific">Methylovulum psychrotolerans</name>
    <dbReference type="NCBI Taxonomy" id="1704499"/>
    <lineage>
        <taxon>Bacteria</taxon>
        <taxon>Pseudomonadati</taxon>
        <taxon>Pseudomonadota</taxon>
        <taxon>Gammaproteobacteria</taxon>
        <taxon>Methylococcales</taxon>
        <taxon>Methylococcaceae</taxon>
        <taxon>Methylovulum</taxon>
    </lineage>
</organism>
<sequence>MPEFTARPAITFIRQNPFGALLAVGLALALVKLYGLYTSVEVDDGHWQQFKAEHHCVLQTGGQGTGHVSWLCDDGQTYYRWRQQQH</sequence>
<dbReference type="OrthoDB" id="5574231at2"/>
<dbReference type="RefSeq" id="WP_088618498.1">
    <property type="nucleotide sequence ID" value="NZ_CP022129.1"/>
</dbReference>
<keyword evidence="1" id="KW-0812">Transmembrane</keyword>
<reference evidence="2 3" key="1">
    <citation type="submission" date="2017-06" db="EMBL/GenBank/DDBJ databases">
        <title>Genome Sequencing of the methanotroph Methylovulum psychrotolerants str. HV10-M2 isolated from a high-altitude environment.</title>
        <authorList>
            <person name="Mateos-Rivera A."/>
        </authorList>
    </citation>
    <scope>NUCLEOTIDE SEQUENCE [LARGE SCALE GENOMIC DNA]</scope>
    <source>
        <strain evidence="2 3">HV10_M2</strain>
    </source>
</reference>
<name>A0A1Z4BWJ0_9GAMM</name>
<gene>
    <name evidence="2" type="ORF">CEK71_05800</name>
</gene>
<dbReference type="AlphaFoldDB" id="A0A1Z4BWJ0"/>
<evidence type="ECO:0000256" key="1">
    <source>
        <dbReference type="SAM" id="Phobius"/>
    </source>
</evidence>
<dbReference type="Proteomes" id="UP000197019">
    <property type="component" value="Chromosome"/>
</dbReference>
<feature type="transmembrane region" description="Helical" evidence="1">
    <location>
        <begin position="20"/>
        <end position="37"/>
    </location>
</feature>
<evidence type="ECO:0000313" key="3">
    <source>
        <dbReference type="Proteomes" id="UP000197019"/>
    </source>
</evidence>
<keyword evidence="3" id="KW-1185">Reference proteome</keyword>
<dbReference type="KEGG" id="mpsy:CEK71_05800"/>
<proteinExistence type="predicted"/>
<dbReference type="EMBL" id="CP022129">
    <property type="protein sequence ID" value="ASF45622.1"/>
    <property type="molecule type" value="Genomic_DNA"/>
</dbReference>
<keyword evidence="1" id="KW-1133">Transmembrane helix</keyword>
<accession>A0A1Z4BWJ0</accession>
<evidence type="ECO:0000313" key="2">
    <source>
        <dbReference type="EMBL" id="ASF45622.1"/>
    </source>
</evidence>